<dbReference type="GO" id="GO:0005737">
    <property type="term" value="C:cytoplasm"/>
    <property type="evidence" value="ECO:0007669"/>
    <property type="project" value="TreeGrafter"/>
</dbReference>
<dbReference type="Proteomes" id="UP000800092">
    <property type="component" value="Unassembled WGS sequence"/>
</dbReference>
<dbReference type="PANTHER" id="PTHR35020:SF2">
    <property type="entry name" value="N-ACETYLGLUCOSAMINE-INDUCED PROTEIN 1"/>
    <property type="match status" value="1"/>
</dbReference>
<dbReference type="Pfam" id="PF12239">
    <property type="entry name" value="DUF3605"/>
    <property type="match status" value="1"/>
</dbReference>
<evidence type="ECO:0000313" key="2">
    <source>
        <dbReference type="Proteomes" id="UP000800092"/>
    </source>
</evidence>
<dbReference type="PANTHER" id="PTHR35020">
    <property type="entry name" value="N-ACETYLGLUCOSAMINE-INDUCED PROTEIN 1"/>
    <property type="match status" value="1"/>
</dbReference>
<dbReference type="GO" id="GO:0006044">
    <property type="term" value="P:N-acetylglucosamine metabolic process"/>
    <property type="evidence" value="ECO:0007669"/>
    <property type="project" value="TreeGrafter"/>
</dbReference>
<evidence type="ECO:0008006" key="3">
    <source>
        <dbReference type="Google" id="ProtNLM"/>
    </source>
</evidence>
<name>A0A6A6H2Y6_VIRVR</name>
<dbReference type="AlphaFoldDB" id="A0A6A6H2Y6"/>
<evidence type="ECO:0000313" key="1">
    <source>
        <dbReference type="EMBL" id="KAF2232198.1"/>
    </source>
</evidence>
<dbReference type="OrthoDB" id="498286at2759"/>
<keyword evidence="2" id="KW-1185">Reference proteome</keyword>
<gene>
    <name evidence="1" type="ORF">EV356DRAFT_470554</name>
</gene>
<organism evidence="1 2">
    <name type="scientific">Viridothelium virens</name>
    <name type="common">Speckled blister lichen</name>
    <name type="synonym">Trypethelium virens</name>
    <dbReference type="NCBI Taxonomy" id="1048519"/>
    <lineage>
        <taxon>Eukaryota</taxon>
        <taxon>Fungi</taxon>
        <taxon>Dikarya</taxon>
        <taxon>Ascomycota</taxon>
        <taxon>Pezizomycotina</taxon>
        <taxon>Dothideomycetes</taxon>
        <taxon>Dothideomycetes incertae sedis</taxon>
        <taxon>Trypetheliales</taxon>
        <taxon>Trypetheliaceae</taxon>
        <taxon>Viridothelium</taxon>
    </lineage>
</organism>
<dbReference type="EMBL" id="ML991818">
    <property type="protein sequence ID" value="KAF2232198.1"/>
    <property type="molecule type" value="Genomic_DNA"/>
</dbReference>
<protein>
    <recommendedName>
        <fullName evidence="3">N-acetylglucosamine-induced protein 1</fullName>
    </recommendedName>
</protein>
<reference evidence="1" key="1">
    <citation type="journal article" date="2020" name="Stud. Mycol.">
        <title>101 Dothideomycetes genomes: a test case for predicting lifestyles and emergence of pathogens.</title>
        <authorList>
            <person name="Haridas S."/>
            <person name="Albert R."/>
            <person name="Binder M."/>
            <person name="Bloem J."/>
            <person name="Labutti K."/>
            <person name="Salamov A."/>
            <person name="Andreopoulos B."/>
            <person name="Baker S."/>
            <person name="Barry K."/>
            <person name="Bills G."/>
            <person name="Bluhm B."/>
            <person name="Cannon C."/>
            <person name="Castanera R."/>
            <person name="Culley D."/>
            <person name="Daum C."/>
            <person name="Ezra D."/>
            <person name="Gonzalez J."/>
            <person name="Henrissat B."/>
            <person name="Kuo A."/>
            <person name="Liang C."/>
            <person name="Lipzen A."/>
            <person name="Lutzoni F."/>
            <person name="Magnuson J."/>
            <person name="Mondo S."/>
            <person name="Nolan M."/>
            <person name="Ohm R."/>
            <person name="Pangilinan J."/>
            <person name="Park H.-J."/>
            <person name="Ramirez L."/>
            <person name="Alfaro M."/>
            <person name="Sun H."/>
            <person name="Tritt A."/>
            <person name="Yoshinaga Y."/>
            <person name="Zwiers L.-H."/>
            <person name="Turgeon B."/>
            <person name="Goodwin S."/>
            <person name="Spatafora J."/>
            <person name="Crous P."/>
            <person name="Grigoriev I."/>
        </authorList>
    </citation>
    <scope>NUCLEOTIDE SEQUENCE</scope>
    <source>
        <strain evidence="1">Tuck. ex Michener</strain>
    </source>
</reference>
<dbReference type="InterPro" id="IPR022036">
    <property type="entry name" value="DUF3605"/>
</dbReference>
<sequence length="229" mass="26707">MSEDDADFDPNAPPLFLTEVDKQVLAQTDEEYHYHTWEELKQIISENRLETLKRKPSDLRKYLAWLTRIKATYGNITNYVLQERLHWIPLPPIAELPASDQVPTFKSRNPHPFADPDDYCILKNDWPYGLENGILHLVIWLKTPISVKPDTGEITDTGRAIVEKWIDTTFVQRLMQAGHTDGGNSSREKALNKVLWFKNWTRLQSVRGLDHIHVLLRDIPEALQNEWMK</sequence>
<accession>A0A6A6H2Y6</accession>
<proteinExistence type="predicted"/>